<dbReference type="InterPro" id="IPR021109">
    <property type="entry name" value="Peptidase_aspartic_dom_sf"/>
</dbReference>
<dbReference type="EMBL" id="JBJQOH010000005">
    <property type="protein sequence ID" value="KAL3686440.1"/>
    <property type="molecule type" value="Genomic_DNA"/>
</dbReference>
<organism evidence="2 3">
    <name type="scientific">Riccia sorocarpa</name>
    <dbReference type="NCBI Taxonomy" id="122646"/>
    <lineage>
        <taxon>Eukaryota</taxon>
        <taxon>Viridiplantae</taxon>
        <taxon>Streptophyta</taxon>
        <taxon>Embryophyta</taxon>
        <taxon>Marchantiophyta</taxon>
        <taxon>Marchantiopsida</taxon>
        <taxon>Marchantiidae</taxon>
        <taxon>Marchantiales</taxon>
        <taxon>Ricciaceae</taxon>
        <taxon>Riccia</taxon>
    </lineage>
</organism>
<dbReference type="CDD" id="cd00303">
    <property type="entry name" value="retropepsin_like"/>
    <property type="match status" value="1"/>
</dbReference>
<keyword evidence="3" id="KW-1185">Reference proteome</keyword>
<evidence type="ECO:0000313" key="3">
    <source>
        <dbReference type="Proteomes" id="UP001633002"/>
    </source>
</evidence>
<protein>
    <submittedName>
        <fullName evidence="2">Uncharacterized protein</fullName>
    </submittedName>
</protein>
<sequence>MTSRTATRLGLADLQPYKKLLRMADQSRKLPLGELRGVETVMGGAKFNLDYIVLQPEDEQGYEILIGRPWFYGAGVIEDWNRKEVCFRVEGQKKKVRITWGPIEYHVELVPPEEIEIDAPGSCSEPSQFQDNDTCNSMGSSTFVDAHDFITMSGYSLEVDEGSDAELYAYIEEIKALYMSGLEFAASDTGEVQHKEADVYGLHDQTKKLPEGIPLAAETSCAVELFQTAKEPGVASLKREPQQQDMKKLTMVLTPTAVQGSKEAKKVLEKEKSTDLRGVRKKNGGVPSRKEGNLLDVGVCERSNKTRSVGQLPTKRVVRYAANSASEERRHVLHSEKGGDTICQKQSDILTAPTPNGRTIDSEGETISARTITRTSIFSNLPIFLSQPS</sequence>
<gene>
    <name evidence="2" type="ORF">R1sor_009014</name>
</gene>
<proteinExistence type="predicted"/>
<evidence type="ECO:0000256" key="1">
    <source>
        <dbReference type="SAM" id="MobiDB-lite"/>
    </source>
</evidence>
<feature type="compositionally biased region" description="Basic and acidic residues" evidence="1">
    <location>
        <begin position="262"/>
        <end position="278"/>
    </location>
</feature>
<dbReference type="Gene3D" id="2.40.70.10">
    <property type="entry name" value="Acid Proteases"/>
    <property type="match status" value="1"/>
</dbReference>
<dbReference type="Proteomes" id="UP001633002">
    <property type="component" value="Unassembled WGS sequence"/>
</dbReference>
<feature type="region of interest" description="Disordered" evidence="1">
    <location>
        <begin position="262"/>
        <end position="290"/>
    </location>
</feature>
<name>A0ABD3H7U6_9MARC</name>
<comment type="caution">
    <text evidence="2">The sequence shown here is derived from an EMBL/GenBank/DDBJ whole genome shotgun (WGS) entry which is preliminary data.</text>
</comment>
<dbReference type="AlphaFoldDB" id="A0ABD3H7U6"/>
<accession>A0ABD3H7U6</accession>
<evidence type="ECO:0000313" key="2">
    <source>
        <dbReference type="EMBL" id="KAL3686440.1"/>
    </source>
</evidence>
<reference evidence="2 3" key="1">
    <citation type="submission" date="2024-09" db="EMBL/GenBank/DDBJ databases">
        <title>Chromosome-scale assembly of Riccia sorocarpa.</title>
        <authorList>
            <person name="Paukszto L."/>
        </authorList>
    </citation>
    <scope>NUCLEOTIDE SEQUENCE [LARGE SCALE GENOMIC DNA]</scope>
    <source>
        <strain evidence="2">LP-2024</strain>
        <tissue evidence="2">Aerial parts of the thallus</tissue>
    </source>
</reference>